<feature type="compositionally biased region" description="Polar residues" evidence="10">
    <location>
        <begin position="2328"/>
        <end position="2345"/>
    </location>
</feature>
<dbReference type="PANTHER" id="PTHR43775">
    <property type="entry name" value="FATTY ACID SYNTHASE"/>
    <property type="match status" value="1"/>
</dbReference>
<dbReference type="Pfam" id="PF08659">
    <property type="entry name" value="KR"/>
    <property type="match status" value="1"/>
</dbReference>
<dbReference type="CDD" id="cd05930">
    <property type="entry name" value="A_NRPS"/>
    <property type="match status" value="1"/>
</dbReference>
<dbReference type="InterPro" id="IPR049552">
    <property type="entry name" value="PKS_DH_N"/>
</dbReference>
<dbReference type="InterPro" id="IPR050091">
    <property type="entry name" value="PKS_NRPS_Biosynth_Enz"/>
</dbReference>
<feature type="region of interest" description="N-terminal hotdog fold" evidence="9">
    <location>
        <begin position="934"/>
        <end position="1070"/>
    </location>
</feature>
<dbReference type="Gene3D" id="3.30.300.30">
    <property type="match status" value="1"/>
</dbReference>
<evidence type="ECO:0000256" key="1">
    <source>
        <dbReference type="ARBA" id="ARBA00022450"/>
    </source>
</evidence>
<evidence type="ECO:0000256" key="10">
    <source>
        <dbReference type="SAM" id="MobiDB-lite"/>
    </source>
</evidence>
<dbReference type="InterPro" id="IPR045851">
    <property type="entry name" value="AMP-bd_C_sf"/>
</dbReference>
<dbReference type="Pfam" id="PF07993">
    <property type="entry name" value="NAD_binding_4"/>
    <property type="match status" value="1"/>
</dbReference>
<dbReference type="Gene3D" id="3.10.129.110">
    <property type="entry name" value="Polyketide synthase dehydratase"/>
    <property type="match status" value="1"/>
</dbReference>
<evidence type="ECO:0000256" key="4">
    <source>
        <dbReference type="ARBA" id="ARBA00022679"/>
    </source>
</evidence>
<dbReference type="Pfam" id="PF00550">
    <property type="entry name" value="PP-binding"/>
    <property type="match status" value="2"/>
</dbReference>
<dbReference type="InterPro" id="IPR010071">
    <property type="entry name" value="AA_adenyl_dom"/>
</dbReference>
<dbReference type="InterPro" id="IPR020841">
    <property type="entry name" value="PKS_Beta-ketoAc_synthase_dom"/>
</dbReference>
<comment type="similarity">
    <text evidence="8">In the C-terminal section; belongs to the NRP synthetase family.</text>
</comment>
<dbReference type="InterPro" id="IPR042099">
    <property type="entry name" value="ANL_N_sf"/>
</dbReference>
<dbReference type="InterPro" id="IPR016039">
    <property type="entry name" value="Thiolase-like"/>
</dbReference>
<gene>
    <name evidence="14" type="ORF">N7494_010008</name>
</gene>
<organism evidence="14 15">
    <name type="scientific">Penicillium frequentans</name>
    <dbReference type="NCBI Taxonomy" id="3151616"/>
    <lineage>
        <taxon>Eukaryota</taxon>
        <taxon>Fungi</taxon>
        <taxon>Dikarya</taxon>
        <taxon>Ascomycota</taxon>
        <taxon>Pezizomycotina</taxon>
        <taxon>Eurotiomycetes</taxon>
        <taxon>Eurotiomycetidae</taxon>
        <taxon>Eurotiales</taxon>
        <taxon>Aspergillaceae</taxon>
        <taxon>Penicillium</taxon>
    </lineage>
</organism>
<dbReference type="PROSITE" id="PS50075">
    <property type="entry name" value="CARRIER"/>
    <property type="match status" value="2"/>
</dbReference>
<dbReference type="InterPro" id="IPR001227">
    <property type="entry name" value="Ac_transferase_dom_sf"/>
</dbReference>
<dbReference type="InterPro" id="IPR036291">
    <property type="entry name" value="NAD(P)-bd_dom_sf"/>
</dbReference>
<dbReference type="InterPro" id="IPR011032">
    <property type="entry name" value="GroES-like_sf"/>
</dbReference>
<dbReference type="InterPro" id="IPR036736">
    <property type="entry name" value="ACP-like_sf"/>
</dbReference>
<dbReference type="InterPro" id="IPR016035">
    <property type="entry name" value="Acyl_Trfase/lysoPLipase"/>
</dbReference>
<dbReference type="InterPro" id="IPR020806">
    <property type="entry name" value="PKS_PP-bd"/>
</dbReference>
<dbReference type="InterPro" id="IPR042104">
    <property type="entry name" value="PKS_dehydratase_sf"/>
</dbReference>
<feature type="domain" description="Carrier" evidence="11">
    <location>
        <begin position="3384"/>
        <end position="3460"/>
    </location>
</feature>
<dbReference type="InterPro" id="IPR018201">
    <property type="entry name" value="Ketoacyl_synth_AS"/>
</dbReference>
<keyword evidence="1" id="KW-0596">Phosphopantetheine</keyword>
<dbReference type="FunFam" id="3.40.50.720:FF:000209">
    <property type="entry name" value="Polyketide synthase Pks12"/>
    <property type="match status" value="1"/>
</dbReference>
<evidence type="ECO:0000256" key="6">
    <source>
        <dbReference type="ARBA" id="ARBA00023268"/>
    </source>
</evidence>
<dbReference type="Gene3D" id="3.30.559.30">
    <property type="entry name" value="Nonribosomal peptide synthetase, condensation domain"/>
    <property type="match status" value="1"/>
</dbReference>
<dbReference type="Pfam" id="PF00668">
    <property type="entry name" value="Condensation"/>
    <property type="match status" value="1"/>
</dbReference>
<evidence type="ECO:0000256" key="3">
    <source>
        <dbReference type="ARBA" id="ARBA00022598"/>
    </source>
</evidence>
<dbReference type="SMART" id="SM00825">
    <property type="entry name" value="PKS_KS"/>
    <property type="match status" value="1"/>
</dbReference>
<sequence length="3885" mass="428667">MSSVDGPNHAAIIGYACRVAGADRPSKLWDNIVEQRDLRQEMPSNRFNIENFYHPKGTNKGTTNAKHGYFLDQDLGVFDRSFFRISGKEAEAMDPQQRLLLEVVYEALEDAGLTLDEIDGSNTSVLCGSFTNDYNAMITKDLEYYPKYTVTGTGNAILANRVSYAFNLKGMSLTIDTACSSSLVSFHLGAQAIQNGECDMSIIVGSALHFDPNIFITMTDLGMLSEEGRCRAFDADGKGYARGDGICAVILRGQNQAQLHEDRIRAVVKATGSNHDGMTQGITLPSSEAQVALIQRTYHSCGLDPADTQYVEAHGTGTARGDPLEMRAIGTCFASKQRSQPLYVGSIKTNIGHAEGASGVAGLIKATMALEKGKIPPNMHFKRPNKEIAFDDWGITVPTDLIDFPTNSQGTKRVSINSFGYGGSNAHVILEAYDTFPNNIDQPVSTLPKAFEADVIGRPFLVPLTSHSEKAGKVWTDSLTAYLQEKPETLVSDLAYSLINRRTLHEKRSFVIGTSAGDVASKLENVPPWTRAKKEPLRLGFVFTGQGAQWHSMGRELIAKALIFRQTLERADRVLSGLPDGPNWLIVEELSRTKEESRLAETELSQPVCTAVQLALLELLKSWGVVPTACAGHSSGEVASAYAAGILSFDSAMCVAYYRGLHMSNKPLQPGKDEIPGAMLAVGLGEAEAALEIKAYPGRVVIAAVNSPSSVTLSGDEDAIIAVNEDLQARNVFARRLQVKQAFHSHHMSPLAPAYEKALVECPSFAVKPSETRMFSSVTGRVAKSEKMGPEYWAANMTGTVRFSDALIGILLDDMENENLDVLVEIGPHPALKGPSKQVMKSLNMDLPYLASLTRGAPDFEGMLALAGQLFQLGYPVDLSALNSDIYLTENNFARQVFSAQKLSDLPTYAWDHSERFWAETRIIHQHRLRPHRHSILGAIMPGSIDQHTRWRNYLRIRELPWLGDHVVDGKVVFPAAGYMSLAIEAAIRAKGTIGDFNGLALRDISIKAALVLDDSDMGTEVILDIRPQTTSAKSKSNTWLEFSIFSYAAGGETCTEHCTGLVSVENNAGSQMSREEHEQRQKQSTSCSSARGFYRHLHDLGLHYGADFQLLTGNIECGSGFASSTLTFNPEQYASQPADVTVLHPTMLDATFHTVFAALEGLVGRDLDVAFVPTFLQSLDILPEMIPIKDAKGPQEVWVASSAHFSGPRAAVSDLVVYNQDTGRALVSVAGLRLTSLSNGDDVNDRSLFFRTRWQPAFDQLMMSSSPALHQASLEHMLRLFVHQHPNTRMLHFTPDIKHTREIVHLLTDESNERRVLQSITAVASNTSFDDQFQDELAVLQKERPGFVLSEEPEEQSFDLVIVSNAKDQDVLPYIKDDGYILTNGCRIDHSNLKMVFDGQNFNVWQKNTETLCHQKPILLCLSPKPSRRTLDLASQFKAVNKQRSISSVSITKLPSRLSEDSDLVILASLDQDLFAEMNQEDELIFNATREVLTRPDMNVLWLLHGATSNVTSPMGALIIGLSRSARSENDSLRLLTLDLPDEWSHESVVPLIPQLLDPAIQEEEFSFRENLLSIPRVVNDDGLNSMVPGGVASGAKVEPFSSEHPIRLAIDQVGLLETLVWEEDPEIINEDLAGDDIEIDVRASAINFRDIAAAVGIIDDYMLGDECAGIVRRVGKDVDPANFQPGDRVVALRPGRGAHRSVVRNPACHCYRLGQIPFEQAAALPLILTTAYYSLVDTARLQPGETVLIHAAAGGVGQIAIQIAQMIGANIIATVGSPAKRDLLRSQYGLADEAILNSRDDSFVAGVMKLTGGRGVDVVLNSLAGKLLHASWNSLATFGRFVEIGKRDIHENSTIGMEPFRRNVSFSSVDLVTIYKQDRQLGARLLSHCCNLVHEGKIKLPETILTLPYSEAVKGFRMLQMGQHTGKVVLVANNDEVEVAVRPPTWNTSKNLLSPDKTYLIVGGLGGLGRTLVEWMMQRQAKSLAILSRSGEDREEAKSTVSWLRTRGVKVAVYKGDVADPTDVQNCISKIQNLGGVIQAAMVLADAPLQSMTYSQWHKCVQPKVHGAYNLHNATMGIPLDFFVCFSSISAFFGGKAQANYAGANACLDSLMGYRRQLGLPASTMNCGRITGHGVAAEDAALERFMEDQGYEGVNRQELLYQVENAIFSHIPSQVSSGGLDLYQTLTGVTLARDDVFWAKRSIFKNLYRNHDFNAQSGQRGAGGEISLLAVFKQVTDPQERFDLILERFVNKLSVLLGLSPESLKPADPVYGLDSLVAIELRNWFTKALGVDIALFDVLAAPSIRALVEKCVTLFGTQELKAPRSGPQNTSASSPQVSATPQDRASLNFPKADLSQPLPLSTFQTRLWFSHMLAADKSLLNLPIIMHLHGEPDHSILEKSLSELIFRNPILRTAYQEGEEYAEQRVMHDREFILKSQDVSQNEEATQALKPLVAALKMKQMKIEEGEVIDGTLVKISEDDFALVLIMHHICTDRSNTQSFITQLSAIYDTFHQRGNISTIPSPKLNYADFTLWHNDLLSTSSMSSEIEFWKNQLSGMPSSCELLPFAKSERPSWDDYGRATTTAEVNPSQLKRMKRICLQSKTSPFQFLFAAFRAFLYRYTADKDLTILMVDGNRPHADLSDVLGFFVNMTPIRCQNTCDGSFENLLLSTRDRILDSMSHSAVPFDVIVTETQQERSTGHFPLGQVMINYQQPDGQDIYQTKDFVIQKTEAQDMVSGCELNLRAREDPDNALQLQLEYSTTLYGDTDMQVFFENFETFLSSLIKDHRQPIDEVIMSGPREIERLANDFWHGSSGSHSREHPSLTRQILRVAEMQPNAIAITTSESQTITYGSLVDSARRLAFSLQSAGIGPRQRIGILATPGIDMVTAMLGVLFNRCGYVPMDSTMAVGRLAFITDDSGMDLLLFDEACSDLASEIRSQAQGRYDTMSIKKATSSQWPADLHQSLPGDPFYMMYTSGSTGTPKGVPLSQQNVHEMLAAMQEQFKFCPEDRFLHQISPSFDLSVVELWSSLAIGAKLCIASRGIRHDPVLLGEYMRQESVTVTYFTPTQFALVIEHNGAALTACPDYRIALLCGERLPSRLADAFYRLKCPAALYNAWGPTEAVVQTTLHPVRWPEDDIINIPIGKALGNCRHYIVDECMNPLPAGFIGEICIGGPQVATGYWNRLEVNRKQFVDNPFASTHDKDRGWTTVFRTGDLGRFLPNGDLEFLGRISGDKQIKLRGYRIDLGEIEHVLHRSASPDEAQGVVDLAVVAYSTGDDSSSLTDDRWLVAFIVPKQTMTTVVDKTKFATLLYSRAKSSLSHYMLPNVYQFIEKLPTTASGKTDRRALLGLDMDFIRPDLDGTASMNSSQKSSLHDGQAPAEQVSESTIKTVNQVWQEVLKLDTPVQPTANFFETGGSSILLLRLQSKLRAAMNVSLSLQDMIRGPTPIQLANLLHGRALGSTTSQEENTDHVDWVMETTLPNHIRYYPSASGVESAMTDILLTGADTFQGIHLLAHLLVQHPGVIIHVLGTHSPLDHARIFTLLLETKLINETLTGEQILTRVRVVPGYLGQESKFGLSPTEFENLGRSISTIYHLASEVSLLKTFHDLKHINTTSILSLVELSHFGGSDIHYLSTWSVPHLQSWSDTQSFLPSMNILEENAGHFTPQPTSQHGYFKSRWAAEMLLTRAADRGFPITIYRASSSTGNTSTGVASSQSDFVRGLILDMIRHNVIPKAGTTDHPFVVDFVPVNYLVDVLIRLSMQRRNAQEALSSTPDLQIFHITNPRPLPLNQLPALTGLIRGDDNPDQIGQHVSVDDWLAHSTQGNAGEDEQLRREVLGDYFRQGHNMFALDRSCTDAALAGVEDLAVCPSVDEAYLRALWKE</sequence>
<evidence type="ECO:0000256" key="8">
    <source>
        <dbReference type="ARBA" id="ARBA00029443"/>
    </source>
</evidence>
<dbReference type="PROSITE" id="PS52004">
    <property type="entry name" value="KS3_2"/>
    <property type="match status" value="1"/>
</dbReference>
<dbReference type="InterPro" id="IPR056501">
    <property type="entry name" value="NAD-bd_HRPKS_sdrA"/>
</dbReference>
<keyword evidence="7" id="KW-0012">Acyltransferase</keyword>
<keyword evidence="4" id="KW-0808">Transferase</keyword>
<dbReference type="InterPro" id="IPR013120">
    <property type="entry name" value="FAR_NAD-bd"/>
</dbReference>
<dbReference type="GO" id="GO:0030639">
    <property type="term" value="P:polyketide biosynthetic process"/>
    <property type="evidence" value="ECO:0007669"/>
    <property type="project" value="UniProtKB-ARBA"/>
</dbReference>
<dbReference type="GO" id="GO:0006633">
    <property type="term" value="P:fatty acid biosynthetic process"/>
    <property type="evidence" value="ECO:0007669"/>
    <property type="project" value="InterPro"/>
</dbReference>
<dbReference type="GO" id="GO:0016491">
    <property type="term" value="F:oxidoreductase activity"/>
    <property type="evidence" value="ECO:0007669"/>
    <property type="project" value="InterPro"/>
</dbReference>
<dbReference type="InterPro" id="IPR016036">
    <property type="entry name" value="Malonyl_transacylase_ACP-bd"/>
</dbReference>
<dbReference type="GO" id="GO:0016874">
    <property type="term" value="F:ligase activity"/>
    <property type="evidence" value="ECO:0007669"/>
    <property type="project" value="UniProtKB-KW"/>
</dbReference>
<dbReference type="SUPFAM" id="SSF53901">
    <property type="entry name" value="Thiolase-like"/>
    <property type="match status" value="1"/>
</dbReference>
<dbReference type="InterPro" id="IPR013149">
    <property type="entry name" value="ADH-like_C"/>
</dbReference>
<dbReference type="Pfam" id="PF00698">
    <property type="entry name" value="Acyl_transf_1"/>
    <property type="match status" value="1"/>
</dbReference>
<dbReference type="Gene3D" id="3.40.50.12780">
    <property type="entry name" value="N-terminal domain of ligase-like"/>
    <property type="match status" value="1"/>
</dbReference>
<dbReference type="Gene3D" id="3.40.47.10">
    <property type="match status" value="1"/>
</dbReference>
<dbReference type="InterPro" id="IPR001242">
    <property type="entry name" value="Condensation_dom"/>
</dbReference>
<dbReference type="InterPro" id="IPR013154">
    <property type="entry name" value="ADH-like_N"/>
</dbReference>
<protein>
    <submittedName>
        <fullName evidence="14">Lovastatin nonaketide synthase</fullName>
    </submittedName>
</protein>
<dbReference type="InterPro" id="IPR023213">
    <property type="entry name" value="CAT-like_dom_sf"/>
</dbReference>
<feature type="active site" description="Proton donor; for dehydratase activity" evidence="9">
    <location>
        <position position="1150"/>
    </location>
</feature>
<dbReference type="GO" id="GO:0031177">
    <property type="term" value="F:phosphopantetheine binding"/>
    <property type="evidence" value="ECO:0007669"/>
    <property type="project" value="InterPro"/>
</dbReference>
<dbReference type="Gene3D" id="3.30.70.3290">
    <property type="match status" value="1"/>
</dbReference>
<dbReference type="SMART" id="SM00827">
    <property type="entry name" value="PKS_AT"/>
    <property type="match status" value="1"/>
</dbReference>
<evidence type="ECO:0000313" key="14">
    <source>
        <dbReference type="EMBL" id="KAJ5533456.1"/>
    </source>
</evidence>
<evidence type="ECO:0000259" key="11">
    <source>
        <dbReference type="PROSITE" id="PS50075"/>
    </source>
</evidence>
<evidence type="ECO:0000259" key="13">
    <source>
        <dbReference type="PROSITE" id="PS52019"/>
    </source>
</evidence>
<dbReference type="SUPFAM" id="SSF52151">
    <property type="entry name" value="FabD/lysophospholipase-like"/>
    <property type="match status" value="1"/>
</dbReference>
<dbReference type="SUPFAM" id="SSF52777">
    <property type="entry name" value="CoA-dependent acyltransferases"/>
    <property type="match status" value="2"/>
</dbReference>
<dbReference type="InterPro" id="IPR057326">
    <property type="entry name" value="KR_dom"/>
</dbReference>
<dbReference type="SUPFAM" id="SSF55048">
    <property type="entry name" value="Probable ACP-binding domain of malonyl-CoA ACP transacylase"/>
    <property type="match status" value="1"/>
</dbReference>
<keyword evidence="15" id="KW-1185">Reference proteome</keyword>
<name>A0AAD6CQY7_9EURO</name>
<feature type="region of interest" description="Disordered" evidence="10">
    <location>
        <begin position="3363"/>
        <end position="3386"/>
    </location>
</feature>
<keyword evidence="3" id="KW-0436">Ligase</keyword>
<feature type="domain" description="Ketosynthase family 3 (KS3)" evidence="12">
    <location>
        <begin position="7"/>
        <end position="432"/>
    </location>
</feature>
<dbReference type="PROSITE" id="PS00455">
    <property type="entry name" value="AMP_BINDING"/>
    <property type="match status" value="1"/>
</dbReference>
<dbReference type="InterPro" id="IPR014030">
    <property type="entry name" value="Ketoacyl_synth_N"/>
</dbReference>
<dbReference type="InterPro" id="IPR032821">
    <property type="entry name" value="PKS_assoc"/>
</dbReference>
<dbReference type="Pfam" id="PF16197">
    <property type="entry name" value="KAsynt_C_assoc"/>
    <property type="match status" value="1"/>
</dbReference>
<dbReference type="GO" id="GO:0004315">
    <property type="term" value="F:3-oxoacyl-[acyl-carrier-protein] synthase activity"/>
    <property type="evidence" value="ECO:0007669"/>
    <property type="project" value="InterPro"/>
</dbReference>
<evidence type="ECO:0000256" key="5">
    <source>
        <dbReference type="ARBA" id="ARBA00022857"/>
    </source>
</evidence>
<dbReference type="Pfam" id="PF08240">
    <property type="entry name" value="ADH_N"/>
    <property type="match status" value="1"/>
</dbReference>
<dbReference type="Gene3D" id="3.30.559.10">
    <property type="entry name" value="Chloramphenicol acetyltransferase-like domain"/>
    <property type="match status" value="1"/>
</dbReference>
<dbReference type="Pfam" id="PF23114">
    <property type="entry name" value="NAD-bd_HRPKS_sdrA"/>
    <property type="match status" value="1"/>
</dbReference>
<evidence type="ECO:0000259" key="12">
    <source>
        <dbReference type="PROSITE" id="PS52004"/>
    </source>
</evidence>
<dbReference type="InterPro" id="IPR020807">
    <property type="entry name" value="PKS_DH"/>
</dbReference>
<keyword evidence="6" id="KW-0511">Multifunctional enzyme</keyword>
<accession>A0AAD6CQY7</accession>
<dbReference type="Pfam" id="PF14765">
    <property type="entry name" value="PS-DH"/>
    <property type="match status" value="1"/>
</dbReference>
<dbReference type="Gene3D" id="1.10.1200.10">
    <property type="entry name" value="ACP-like"/>
    <property type="match status" value="1"/>
</dbReference>
<feature type="domain" description="Carrier" evidence="11">
    <location>
        <begin position="2238"/>
        <end position="2317"/>
    </location>
</feature>
<dbReference type="InterPro" id="IPR013968">
    <property type="entry name" value="PKS_KR"/>
</dbReference>
<dbReference type="SUPFAM" id="SSF51735">
    <property type="entry name" value="NAD(P)-binding Rossmann-fold domains"/>
    <property type="match status" value="3"/>
</dbReference>
<evidence type="ECO:0000256" key="2">
    <source>
        <dbReference type="ARBA" id="ARBA00022553"/>
    </source>
</evidence>
<dbReference type="InterPro" id="IPR000873">
    <property type="entry name" value="AMP-dep_synth/lig_dom"/>
</dbReference>
<dbReference type="Pfam" id="PF00109">
    <property type="entry name" value="ketoacyl-synt"/>
    <property type="match status" value="1"/>
</dbReference>
<proteinExistence type="inferred from homology"/>
<dbReference type="SMART" id="SM00823">
    <property type="entry name" value="PKS_PP"/>
    <property type="match status" value="2"/>
</dbReference>
<dbReference type="PROSITE" id="PS00606">
    <property type="entry name" value="KS3_1"/>
    <property type="match status" value="1"/>
</dbReference>
<dbReference type="Pfam" id="PF21089">
    <property type="entry name" value="PKS_DH_N"/>
    <property type="match status" value="1"/>
</dbReference>
<evidence type="ECO:0000256" key="9">
    <source>
        <dbReference type="PROSITE-ProRule" id="PRU01363"/>
    </source>
</evidence>
<feature type="domain" description="PKS/mFAS DH" evidence="13">
    <location>
        <begin position="934"/>
        <end position="1244"/>
    </location>
</feature>
<dbReference type="SUPFAM" id="SSF50129">
    <property type="entry name" value="GroES-like"/>
    <property type="match status" value="1"/>
</dbReference>
<dbReference type="Gene3D" id="3.40.50.720">
    <property type="entry name" value="NAD(P)-binding Rossmann-like Domain"/>
    <property type="match status" value="4"/>
</dbReference>
<dbReference type="Pfam" id="PF00501">
    <property type="entry name" value="AMP-binding"/>
    <property type="match status" value="1"/>
</dbReference>
<dbReference type="InterPro" id="IPR014031">
    <property type="entry name" value="Ketoacyl_synth_C"/>
</dbReference>
<feature type="active site" description="Proton acceptor; for dehydratase activity" evidence="9">
    <location>
        <position position="966"/>
    </location>
</feature>
<dbReference type="InterPro" id="IPR014043">
    <property type="entry name" value="Acyl_transferase_dom"/>
</dbReference>
<dbReference type="Proteomes" id="UP001220324">
    <property type="component" value="Unassembled WGS sequence"/>
</dbReference>
<dbReference type="Pfam" id="PF00107">
    <property type="entry name" value="ADH_zinc_N"/>
    <property type="match status" value="1"/>
</dbReference>
<dbReference type="InterPro" id="IPR020845">
    <property type="entry name" value="AMP-binding_CS"/>
</dbReference>
<dbReference type="InterPro" id="IPR049900">
    <property type="entry name" value="PKS_mFAS_DH"/>
</dbReference>
<dbReference type="FunFam" id="3.40.366.10:FF:000002">
    <property type="entry name" value="Probable polyketide synthase 2"/>
    <property type="match status" value="1"/>
</dbReference>
<dbReference type="InterPro" id="IPR020843">
    <property type="entry name" value="ER"/>
</dbReference>
<dbReference type="InterPro" id="IPR009081">
    <property type="entry name" value="PP-bd_ACP"/>
</dbReference>
<dbReference type="CDD" id="cd05195">
    <property type="entry name" value="enoyl_red"/>
    <property type="match status" value="1"/>
</dbReference>
<dbReference type="Gene3D" id="3.40.366.10">
    <property type="entry name" value="Malonyl-Coenzyme A Acyl Carrier Protein, domain 2"/>
    <property type="match status" value="1"/>
</dbReference>
<keyword evidence="5" id="KW-0521">NADP</keyword>
<dbReference type="GO" id="GO:0004312">
    <property type="term" value="F:fatty acid synthase activity"/>
    <property type="evidence" value="ECO:0007669"/>
    <property type="project" value="TreeGrafter"/>
</dbReference>
<evidence type="ECO:0000313" key="15">
    <source>
        <dbReference type="Proteomes" id="UP001220324"/>
    </source>
</evidence>
<dbReference type="SMART" id="SM00822">
    <property type="entry name" value="PKS_KR"/>
    <property type="match status" value="1"/>
</dbReference>
<dbReference type="Pfam" id="PF02801">
    <property type="entry name" value="Ketoacyl-synt_C"/>
    <property type="match status" value="1"/>
</dbReference>
<dbReference type="InterPro" id="IPR049551">
    <property type="entry name" value="PKS_DH_C"/>
</dbReference>
<dbReference type="SMART" id="SM00829">
    <property type="entry name" value="PKS_ER"/>
    <property type="match status" value="1"/>
</dbReference>
<dbReference type="PANTHER" id="PTHR43775:SF37">
    <property type="entry name" value="SI:DKEY-61P9.11"/>
    <property type="match status" value="1"/>
</dbReference>
<dbReference type="SUPFAM" id="SSF47336">
    <property type="entry name" value="ACP-like"/>
    <property type="match status" value="2"/>
</dbReference>
<dbReference type="SMART" id="SM00826">
    <property type="entry name" value="PKS_DH"/>
    <property type="match status" value="1"/>
</dbReference>
<evidence type="ECO:0000256" key="7">
    <source>
        <dbReference type="ARBA" id="ARBA00023315"/>
    </source>
</evidence>
<dbReference type="GO" id="GO:1901336">
    <property type="term" value="P:lactone biosynthetic process"/>
    <property type="evidence" value="ECO:0007669"/>
    <property type="project" value="UniProtKB-ARBA"/>
</dbReference>
<dbReference type="SUPFAM" id="SSF56801">
    <property type="entry name" value="Acetyl-CoA synthetase-like"/>
    <property type="match status" value="1"/>
</dbReference>
<dbReference type="CDD" id="cd00833">
    <property type="entry name" value="PKS"/>
    <property type="match status" value="1"/>
</dbReference>
<comment type="caution">
    <text evidence="14">The sequence shown here is derived from an EMBL/GenBank/DDBJ whole genome shotgun (WGS) entry which is preliminary data.</text>
</comment>
<dbReference type="EMBL" id="JAQIZZ010000007">
    <property type="protein sequence ID" value="KAJ5533456.1"/>
    <property type="molecule type" value="Genomic_DNA"/>
</dbReference>
<feature type="region of interest" description="C-terminal hotdog fold" evidence="9">
    <location>
        <begin position="1086"/>
        <end position="1244"/>
    </location>
</feature>
<feature type="region of interest" description="Disordered" evidence="10">
    <location>
        <begin position="2323"/>
        <end position="2345"/>
    </location>
</feature>
<dbReference type="Gene3D" id="3.90.180.10">
    <property type="entry name" value="Medium-chain alcohol dehydrogenases, catalytic domain"/>
    <property type="match status" value="1"/>
</dbReference>
<dbReference type="PROSITE" id="PS52019">
    <property type="entry name" value="PKS_MFAS_DH"/>
    <property type="match status" value="1"/>
</dbReference>
<keyword evidence="2" id="KW-0597">Phosphoprotein</keyword>
<dbReference type="NCBIfam" id="TIGR01733">
    <property type="entry name" value="AA-adenyl-dom"/>
    <property type="match status" value="1"/>
</dbReference>
<reference evidence="14 15" key="1">
    <citation type="journal article" date="2023" name="IMA Fungus">
        <title>Comparative genomic study of the Penicillium genus elucidates a diverse pangenome and 15 lateral gene transfer events.</title>
        <authorList>
            <person name="Petersen C."/>
            <person name="Sorensen T."/>
            <person name="Nielsen M.R."/>
            <person name="Sondergaard T.E."/>
            <person name="Sorensen J.L."/>
            <person name="Fitzpatrick D.A."/>
            <person name="Frisvad J.C."/>
            <person name="Nielsen K.L."/>
        </authorList>
    </citation>
    <scope>NUCLEOTIDE SEQUENCE [LARGE SCALE GENOMIC DNA]</scope>
    <source>
        <strain evidence="14 15">IBT 35679</strain>
    </source>
</reference>